<feature type="compositionally biased region" description="Basic residues" evidence="4">
    <location>
        <begin position="317"/>
        <end position="327"/>
    </location>
</feature>
<dbReference type="PROSITE" id="PS51194">
    <property type="entry name" value="HELICASE_CTER"/>
    <property type="match status" value="1"/>
</dbReference>
<feature type="domain" description="Helicase ATP-binding" evidence="5">
    <location>
        <begin position="193"/>
        <end position="402"/>
    </location>
</feature>
<dbReference type="SMART" id="SM00487">
    <property type="entry name" value="DEXDc"/>
    <property type="match status" value="1"/>
</dbReference>
<dbReference type="VEuPathDB" id="FungiDB:MELLADRAFT_76519"/>
<dbReference type="GO" id="GO:0006281">
    <property type="term" value="P:DNA repair"/>
    <property type="evidence" value="ECO:0007669"/>
    <property type="project" value="TreeGrafter"/>
</dbReference>
<dbReference type="GO" id="GO:0005634">
    <property type="term" value="C:nucleus"/>
    <property type="evidence" value="ECO:0007669"/>
    <property type="project" value="TreeGrafter"/>
</dbReference>
<dbReference type="InterPro" id="IPR027417">
    <property type="entry name" value="P-loop_NTPase"/>
</dbReference>
<feature type="region of interest" description="Disordered" evidence="4">
    <location>
        <begin position="297"/>
        <end position="327"/>
    </location>
</feature>
<gene>
    <name evidence="7" type="ORF">MELLADRAFT_76519</name>
</gene>
<proteinExistence type="predicted"/>
<protein>
    <submittedName>
        <fullName evidence="7">Uncharacterized protein</fullName>
    </submittedName>
</protein>
<dbReference type="AlphaFoldDB" id="F4R576"/>
<dbReference type="HOGENOM" id="CLU_000315_2_8_1"/>
<sequence length="779" mass="87227">MVWPCAVSGGFGVNPGPCRRFGLMIRVEICVTDGEMSHRDSGASSLPSDTDPGFYEISTKEKAYAQMNSDRARVGLPPLPVYSGRSVSQTLGESVASGLTEEDNAHPDRKSHEEKVHRTREIDEEANPLGLDLNDNEQDEYMSAQNTEQALRDLVEGMYEGDMDGVDVDATMPEGLSCKLLPHQVLGVNWMRSREEGKKRGGILADDMGFGKTVQSIALIKAHPQPIKGEPKTTLVVCPLALKDQWVEEIQQKSDLSVIQYHGPKRANIAHKLHKYRVVVTTYDVVVSDWPDPKKIAERDLGPVQDEDSDDSSRTKILSKSKAKKPRAKKPKLSPLFVYEDGEPMKFWRVILDEAHTIKNRNSQKARACCKLNTVYRWCLTGTPIQNGVEDIYPLLRFIGPSVKPFYEYSHFNDKILKPMRSNKGKAAIAKIQALLKIILLRRSKDSKDKDGNPILKLPGKEVILLRTTFRDSAEEKFYTSVEERMSERMAKMAESGDMQRSYIAILTLILRMRQATLHPSLGSEKAELASLEAAVPNPATQEEIDEKVDDLADMMGGLGVKQAAPTCAICLEVLVDEMLPGPHCADCERRVKMAKTFEGMNASTKISRLLELLDEIASESSEKPKKTIVFSQFTSFLDLIEPFIKKAKHGYARYDGAKTADEKAEALNKIKHDPKCTVLLISLRCGSVGLNLICCSRVVLMDPWWNPSIESQAFDRAHRFGQRDDVKCYKITIADTIEDRILKLQEDKQSIANQALGTEAAKKMNKLSVTEMMYLFQM</sequence>
<feature type="region of interest" description="Disordered" evidence="4">
    <location>
        <begin position="87"/>
        <end position="120"/>
    </location>
</feature>
<dbReference type="Gene3D" id="3.40.50.300">
    <property type="entry name" value="P-loop containing nucleotide triphosphate hydrolases"/>
    <property type="match status" value="1"/>
</dbReference>
<dbReference type="Proteomes" id="UP000001072">
    <property type="component" value="Unassembled WGS sequence"/>
</dbReference>
<dbReference type="OrthoDB" id="423559at2759"/>
<dbReference type="RefSeq" id="XP_007404373.1">
    <property type="nucleotide sequence ID" value="XM_007404311.1"/>
</dbReference>
<feature type="compositionally biased region" description="Basic and acidic residues" evidence="4">
    <location>
        <begin position="103"/>
        <end position="120"/>
    </location>
</feature>
<dbReference type="InParanoid" id="F4R576"/>
<keyword evidence="2" id="KW-0378">Hydrolase</keyword>
<dbReference type="InterPro" id="IPR001650">
    <property type="entry name" value="Helicase_C-like"/>
</dbReference>
<dbReference type="InterPro" id="IPR014001">
    <property type="entry name" value="Helicase_ATP-bd"/>
</dbReference>
<dbReference type="InterPro" id="IPR050628">
    <property type="entry name" value="SNF2_RAD54_helicase_TF"/>
</dbReference>
<dbReference type="PANTHER" id="PTHR45626:SF14">
    <property type="entry name" value="ATP-DEPENDENT DNA HELICASE (EUROFUNG)"/>
    <property type="match status" value="1"/>
</dbReference>
<dbReference type="GeneID" id="18932797"/>
<dbReference type="CDD" id="cd18793">
    <property type="entry name" value="SF2_C_SNF"/>
    <property type="match status" value="1"/>
</dbReference>
<dbReference type="FunCoup" id="F4R576">
    <property type="interactions" value="163"/>
</dbReference>
<evidence type="ECO:0000256" key="4">
    <source>
        <dbReference type="SAM" id="MobiDB-lite"/>
    </source>
</evidence>
<dbReference type="GO" id="GO:0016787">
    <property type="term" value="F:hydrolase activity"/>
    <property type="evidence" value="ECO:0007669"/>
    <property type="project" value="UniProtKB-KW"/>
</dbReference>
<keyword evidence="3" id="KW-0067">ATP-binding</keyword>
<evidence type="ECO:0000259" key="6">
    <source>
        <dbReference type="PROSITE" id="PS51194"/>
    </source>
</evidence>
<evidence type="ECO:0000313" key="7">
    <source>
        <dbReference type="EMBL" id="EGG11998.1"/>
    </source>
</evidence>
<dbReference type="GO" id="GO:0008094">
    <property type="term" value="F:ATP-dependent activity, acting on DNA"/>
    <property type="evidence" value="ECO:0007669"/>
    <property type="project" value="TreeGrafter"/>
</dbReference>
<dbReference type="Gene3D" id="3.40.50.10810">
    <property type="entry name" value="Tandem AAA-ATPase domain"/>
    <property type="match status" value="2"/>
</dbReference>
<dbReference type="EMBL" id="GL883091">
    <property type="protein sequence ID" value="EGG11998.1"/>
    <property type="molecule type" value="Genomic_DNA"/>
</dbReference>
<dbReference type="PROSITE" id="PS51192">
    <property type="entry name" value="HELICASE_ATP_BIND_1"/>
    <property type="match status" value="1"/>
</dbReference>
<dbReference type="KEGG" id="mlr:MELLADRAFT_76519"/>
<accession>F4R576</accession>
<reference evidence="8" key="1">
    <citation type="journal article" date="2011" name="Proc. Natl. Acad. Sci. U.S.A.">
        <title>Obligate biotrophy features unraveled by the genomic analysis of rust fungi.</title>
        <authorList>
            <person name="Duplessis S."/>
            <person name="Cuomo C.A."/>
            <person name="Lin Y.-C."/>
            <person name="Aerts A."/>
            <person name="Tisserant E."/>
            <person name="Veneault-Fourrey C."/>
            <person name="Joly D.L."/>
            <person name="Hacquard S."/>
            <person name="Amselem J."/>
            <person name="Cantarel B.L."/>
            <person name="Chiu R."/>
            <person name="Coutinho P.M."/>
            <person name="Feau N."/>
            <person name="Field M."/>
            <person name="Frey P."/>
            <person name="Gelhaye E."/>
            <person name="Goldberg J."/>
            <person name="Grabherr M.G."/>
            <person name="Kodira C.D."/>
            <person name="Kohler A."/>
            <person name="Kuees U."/>
            <person name="Lindquist E.A."/>
            <person name="Lucas S.M."/>
            <person name="Mago R."/>
            <person name="Mauceli E."/>
            <person name="Morin E."/>
            <person name="Murat C."/>
            <person name="Pangilinan J.L."/>
            <person name="Park R."/>
            <person name="Pearson M."/>
            <person name="Quesneville H."/>
            <person name="Rouhier N."/>
            <person name="Sakthikumar S."/>
            <person name="Salamov A.A."/>
            <person name="Schmutz J."/>
            <person name="Selles B."/>
            <person name="Shapiro H."/>
            <person name="Tanguay P."/>
            <person name="Tuskan G.A."/>
            <person name="Henrissat B."/>
            <person name="Van de Peer Y."/>
            <person name="Rouze P."/>
            <person name="Ellis J.G."/>
            <person name="Dodds P.N."/>
            <person name="Schein J.E."/>
            <person name="Zhong S."/>
            <person name="Hamelin R.C."/>
            <person name="Grigoriev I.V."/>
            <person name="Szabo L.J."/>
            <person name="Martin F."/>
        </authorList>
    </citation>
    <scope>NUCLEOTIDE SEQUENCE [LARGE SCALE GENOMIC DNA]</scope>
    <source>
        <strain evidence="8">98AG31 / pathotype 3-4-7</strain>
    </source>
</reference>
<keyword evidence="8" id="KW-1185">Reference proteome</keyword>
<dbReference type="Pfam" id="PF00271">
    <property type="entry name" value="Helicase_C"/>
    <property type="match status" value="1"/>
</dbReference>
<keyword evidence="1" id="KW-0547">Nucleotide-binding</keyword>
<dbReference type="PANTHER" id="PTHR45626">
    <property type="entry name" value="TRANSCRIPTION TERMINATION FACTOR 2-RELATED"/>
    <property type="match status" value="1"/>
</dbReference>
<dbReference type="SUPFAM" id="SSF52540">
    <property type="entry name" value="P-loop containing nucleoside triphosphate hydrolases"/>
    <property type="match status" value="2"/>
</dbReference>
<feature type="domain" description="Helicase C-terminal" evidence="6">
    <location>
        <begin position="609"/>
        <end position="769"/>
    </location>
</feature>
<dbReference type="eggNOG" id="KOG1001">
    <property type="taxonomic scope" value="Eukaryota"/>
</dbReference>
<dbReference type="InterPro" id="IPR049730">
    <property type="entry name" value="SNF2/RAD54-like_C"/>
</dbReference>
<dbReference type="SMART" id="SM00490">
    <property type="entry name" value="HELICc"/>
    <property type="match status" value="1"/>
</dbReference>
<evidence type="ECO:0000256" key="3">
    <source>
        <dbReference type="ARBA" id="ARBA00022840"/>
    </source>
</evidence>
<dbReference type="CDD" id="cd18008">
    <property type="entry name" value="DEXDc_SHPRH-like"/>
    <property type="match status" value="1"/>
</dbReference>
<dbReference type="GO" id="GO:0005524">
    <property type="term" value="F:ATP binding"/>
    <property type="evidence" value="ECO:0007669"/>
    <property type="project" value="UniProtKB-KW"/>
</dbReference>
<evidence type="ECO:0000259" key="5">
    <source>
        <dbReference type="PROSITE" id="PS51192"/>
    </source>
</evidence>
<dbReference type="InterPro" id="IPR038718">
    <property type="entry name" value="SNF2-like_sf"/>
</dbReference>
<evidence type="ECO:0000256" key="1">
    <source>
        <dbReference type="ARBA" id="ARBA00022741"/>
    </source>
</evidence>
<name>F4R576_MELLP</name>
<organism evidence="8">
    <name type="scientific">Melampsora larici-populina (strain 98AG31 / pathotype 3-4-7)</name>
    <name type="common">Poplar leaf rust fungus</name>
    <dbReference type="NCBI Taxonomy" id="747676"/>
    <lineage>
        <taxon>Eukaryota</taxon>
        <taxon>Fungi</taxon>
        <taxon>Dikarya</taxon>
        <taxon>Basidiomycota</taxon>
        <taxon>Pucciniomycotina</taxon>
        <taxon>Pucciniomycetes</taxon>
        <taxon>Pucciniales</taxon>
        <taxon>Melampsoraceae</taxon>
        <taxon>Melampsora</taxon>
    </lineage>
</organism>
<evidence type="ECO:0000313" key="8">
    <source>
        <dbReference type="Proteomes" id="UP000001072"/>
    </source>
</evidence>
<dbReference type="Pfam" id="PF00176">
    <property type="entry name" value="SNF2-rel_dom"/>
    <property type="match status" value="1"/>
</dbReference>
<dbReference type="STRING" id="747676.F4R576"/>
<evidence type="ECO:0000256" key="2">
    <source>
        <dbReference type="ARBA" id="ARBA00022801"/>
    </source>
</evidence>
<dbReference type="InterPro" id="IPR000330">
    <property type="entry name" value="SNF2_N"/>
</dbReference>